<keyword evidence="2" id="KW-1185">Reference proteome</keyword>
<gene>
    <name evidence="1" type="ORF">ACFPCY_37385</name>
</gene>
<dbReference type="InterPro" id="IPR046175">
    <property type="entry name" value="DUF6177"/>
</dbReference>
<accession>A0ABV9U901</accession>
<protein>
    <submittedName>
        <fullName evidence="1">DUF6177 family protein</fullName>
    </submittedName>
</protein>
<evidence type="ECO:0000313" key="2">
    <source>
        <dbReference type="Proteomes" id="UP001595872"/>
    </source>
</evidence>
<organism evidence="1 2">
    <name type="scientific">Actinomadura gamaensis</name>
    <dbReference type="NCBI Taxonomy" id="1763541"/>
    <lineage>
        <taxon>Bacteria</taxon>
        <taxon>Bacillati</taxon>
        <taxon>Actinomycetota</taxon>
        <taxon>Actinomycetes</taxon>
        <taxon>Streptosporangiales</taxon>
        <taxon>Thermomonosporaceae</taxon>
        <taxon>Actinomadura</taxon>
    </lineage>
</organism>
<proteinExistence type="predicted"/>
<evidence type="ECO:0000313" key="1">
    <source>
        <dbReference type="EMBL" id="MFC4913022.1"/>
    </source>
</evidence>
<dbReference type="Pfam" id="PF19674">
    <property type="entry name" value="DUF6177"/>
    <property type="match status" value="1"/>
</dbReference>
<comment type="caution">
    <text evidence="1">The sequence shown here is derived from an EMBL/GenBank/DDBJ whole genome shotgun (WGS) entry which is preliminary data.</text>
</comment>
<sequence>MREQPALDLVTEHTGMLSLNRRIVSFSMRIAEAMRFCAETERELVILGRHTGRLTFPLRRMITPGVRWAVKGADGVYFDGLSGAPLAWNGSVLAPAADATRPHPQFDAATAPEALHLLVTAVARHRPVDRLVIGGLAEHLCRELTGHVPAGWGTCEPVANPWSSEDVTRLSRDRAPTRTWLAFVGDPRARRRALGTIEVDRTVSGVQEIVNLALVWEGSQPVPDLSRLAEDVAHRFRLDYLAVQSVPGRADLTTEARFNGLPAPVGIALGPGAPRIEPPVRDVAVRSFGPRGAWYAMGDGRSVGDWAKFQSVLERLEAGRE</sequence>
<dbReference type="EMBL" id="JBHSIT010000014">
    <property type="protein sequence ID" value="MFC4913022.1"/>
    <property type="molecule type" value="Genomic_DNA"/>
</dbReference>
<name>A0ABV9U901_9ACTN</name>
<dbReference type="Proteomes" id="UP001595872">
    <property type="component" value="Unassembled WGS sequence"/>
</dbReference>
<reference evidence="2" key="1">
    <citation type="journal article" date="2019" name="Int. J. Syst. Evol. Microbiol.">
        <title>The Global Catalogue of Microorganisms (GCM) 10K type strain sequencing project: providing services to taxonomists for standard genome sequencing and annotation.</title>
        <authorList>
            <consortium name="The Broad Institute Genomics Platform"/>
            <consortium name="The Broad Institute Genome Sequencing Center for Infectious Disease"/>
            <person name="Wu L."/>
            <person name="Ma J."/>
        </authorList>
    </citation>
    <scope>NUCLEOTIDE SEQUENCE [LARGE SCALE GENOMIC DNA]</scope>
    <source>
        <strain evidence="2">KLKA75</strain>
    </source>
</reference>
<dbReference type="RefSeq" id="WP_378263522.1">
    <property type="nucleotide sequence ID" value="NZ_JBHSIT010000014.1"/>
</dbReference>